<dbReference type="AlphaFoldDB" id="A0A291LXM1"/>
<reference evidence="4 5" key="1">
    <citation type="submission" date="2017-05" db="EMBL/GenBank/DDBJ databases">
        <title>Comparative genomic and metabolic analysis of manganese-oxidizing mechanisms in Celeribater manganoxidans DY25T: its adaption to the environment of polymetallic nodule.</title>
        <authorList>
            <person name="Wang X."/>
        </authorList>
    </citation>
    <scope>NUCLEOTIDE SEQUENCE [LARGE SCALE GENOMIC DNA]</scope>
    <source>
        <strain evidence="4 5">DY25</strain>
    </source>
</reference>
<dbReference type="PROSITE" id="PS50208">
    <property type="entry name" value="CASPASE_P20"/>
    <property type="match status" value="1"/>
</dbReference>
<feature type="region of interest" description="Disordered" evidence="2">
    <location>
        <begin position="13"/>
        <end position="32"/>
    </location>
</feature>
<dbReference type="GO" id="GO:0006508">
    <property type="term" value="P:proteolysis"/>
    <property type="evidence" value="ECO:0007669"/>
    <property type="project" value="InterPro"/>
</dbReference>
<evidence type="ECO:0000256" key="2">
    <source>
        <dbReference type="SAM" id="MobiDB-lite"/>
    </source>
</evidence>
<dbReference type="OrthoDB" id="321999at2"/>
<proteinExistence type="inferred from homology"/>
<feature type="domain" description="Caspase family p20" evidence="3">
    <location>
        <begin position="64"/>
        <end position="195"/>
    </location>
</feature>
<dbReference type="InterPro" id="IPR029030">
    <property type="entry name" value="Caspase-like_dom_sf"/>
</dbReference>
<name>A0A291LXM1_9RHOB</name>
<organism evidence="4 5">
    <name type="scientific">Pacificitalea manganoxidans</name>
    <dbReference type="NCBI Taxonomy" id="1411902"/>
    <lineage>
        <taxon>Bacteria</taxon>
        <taxon>Pseudomonadati</taxon>
        <taxon>Pseudomonadota</taxon>
        <taxon>Alphaproteobacteria</taxon>
        <taxon>Rhodobacterales</taxon>
        <taxon>Paracoccaceae</taxon>
        <taxon>Pacificitalea</taxon>
    </lineage>
</organism>
<dbReference type="Pfam" id="PF00656">
    <property type="entry name" value="Peptidase_C14"/>
    <property type="match status" value="1"/>
</dbReference>
<dbReference type="InterPro" id="IPR011600">
    <property type="entry name" value="Pept_C14_caspase"/>
</dbReference>
<dbReference type="Gene3D" id="3.40.50.1460">
    <property type="match status" value="1"/>
</dbReference>
<dbReference type="GO" id="GO:0004197">
    <property type="term" value="F:cysteine-type endopeptidase activity"/>
    <property type="evidence" value="ECO:0007669"/>
    <property type="project" value="InterPro"/>
</dbReference>
<evidence type="ECO:0000313" key="5">
    <source>
        <dbReference type="Proteomes" id="UP000219050"/>
    </source>
</evidence>
<evidence type="ECO:0000313" key="4">
    <source>
        <dbReference type="EMBL" id="ATI41441.1"/>
    </source>
</evidence>
<dbReference type="SMART" id="SM00115">
    <property type="entry name" value="CASc"/>
    <property type="match status" value="1"/>
</dbReference>
<feature type="compositionally biased region" description="Low complexity" evidence="2">
    <location>
        <begin position="402"/>
        <end position="412"/>
    </location>
</feature>
<feature type="region of interest" description="Disordered" evidence="2">
    <location>
        <begin position="393"/>
        <end position="426"/>
    </location>
</feature>
<feature type="region of interest" description="Disordered" evidence="2">
    <location>
        <begin position="642"/>
        <end position="664"/>
    </location>
</feature>
<dbReference type="PANTHER" id="PTHR22576:SF37">
    <property type="entry name" value="MUCOSA-ASSOCIATED LYMPHOID TISSUE LYMPHOMA TRANSLOCATION PROTEIN 1"/>
    <property type="match status" value="1"/>
</dbReference>
<protein>
    <recommendedName>
        <fullName evidence="3">Caspase family p20 domain-containing protein</fullName>
    </recommendedName>
</protein>
<evidence type="ECO:0000259" key="3">
    <source>
        <dbReference type="PROSITE" id="PS50208"/>
    </source>
</evidence>
<dbReference type="InterPro" id="IPR001309">
    <property type="entry name" value="Pept_C14_p20"/>
</dbReference>
<dbReference type="PANTHER" id="PTHR22576">
    <property type="entry name" value="MUCOSA ASSOCIATED LYMPHOID TISSUE LYMPHOMA TRANSLOCATION PROTEIN 1/PARACASPASE"/>
    <property type="match status" value="1"/>
</dbReference>
<dbReference type="InterPro" id="IPR015917">
    <property type="entry name" value="Pept_C14A"/>
</dbReference>
<sequence>MPPRITDFTRFALNPRHPAPRPSGRLSGSPVPRGAALRRLGARLGGGAALSIMFCTAMAGTAQAKRLALIVGNAEYDNVYSLKNATNDARDVAAALERLDFEVTLLTDMDRAALEAEVAAFAERADAEDVESTLFFFSGHAFQLDGVNYLMPSDAALSDKASIQQATWRLDDIVRQLEDRNRQTLIFLDACRNNPLPENARAGQAEGLAKMQTGSGTFVAFATQPNNVTADGAGDNSPFTEALLNHVESSGISISDMMIRVRNEVESATFGKQTPWDQSSLRAQFYFAPQVERSAELTDADYEMIAALDPEIRARLLAALGNSGVAIEIEEVEDEVEAKRLASVTPDFIIEDPDADLSDLEAAAAAQAEAEVTPAVVADAPQAQPADVTPGFEIVDVPEPETPGTATGEAATQVASAERTRPALPDAAGVTANTAATGIAGATQAEPATAQPGETLRLADALPADPTREREIMMTGSGEEALVLAHLSPSRSLEPIFEPRSRVPGEELTREAAADVGIDLPEEVNDLEGRELALAVQTELQRLGCYRSGLDGLWGRGSALGMARYYATKKTAAATLDPSMQVLRVLKTEPKVVCEVAVEQKNQRVAAVKAKVRKQKAAEVKAAAPVRKAAPAKKKITIRAAPTTTTNSSGQQKTIKRMNTGVFR</sequence>
<dbReference type="KEGG" id="cmag:CBW24_05125"/>
<keyword evidence="5" id="KW-1185">Reference proteome</keyword>
<dbReference type="EMBL" id="CP021404">
    <property type="protein sequence ID" value="ATI41441.1"/>
    <property type="molecule type" value="Genomic_DNA"/>
</dbReference>
<accession>A0A291LXM1</accession>
<dbReference type="InterPro" id="IPR052039">
    <property type="entry name" value="Caspase-related_regulators"/>
</dbReference>
<gene>
    <name evidence="4" type="ORF">CBW24_05125</name>
</gene>
<dbReference type="SUPFAM" id="SSF52129">
    <property type="entry name" value="Caspase-like"/>
    <property type="match status" value="1"/>
</dbReference>
<dbReference type="Proteomes" id="UP000219050">
    <property type="component" value="Chromosome"/>
</dbReference>
<evidence type="ECO:0000256" key="1">
    <source>
        <dbReference type="ARBA" id="ARBA00010134"/>
    </source>
</evidence>
<feature type="compositionally biased region" description="Polar residues" evidence="2">
    <location>
        <begin position="642"/>
        <end position="653"/>
    </location>
</feature>
<comment type="similarity">
    <text evidence="1">Belongs to the peptidase C14A family.</text>
</comment>
<dbReference type="RefSeq" id="WP_097372885.1">
    <property type="nucleotide sequence ID" value="NZ_CP021404.1"/>
</dbReference>